<dbReference type="Proteomes" id="UP001224781">
    <property type="component" value="Unassembled WGS sequence"/>
</dbReference>
<sequence length="143" mass="15818">MSQKPGLVDQSTRVKFISMLKAVIAIPLMVVGSPAFAGPLETALFNATVPYVALKRGSVECGKPDGEHIAYKQRVLNLLGRIPNLDLIVVDREMERAFEREVTKHNPTCSDALLERYKYTMTRGAEASIEALTDAVSDQLREQ</sequence>
<evidence type="ECO:0000313" key="2">
    <source>
        <dbReference type="Proteomes" id="UP001224781"/>
    </source>
</evidence>
<gene>
    <name evidence="1" type="ORF">QE408_001317</name>
</gene>
<reference evidence="1 2" key="1">
    <citation type="submission" date="2023-07" db="EMBL/GenBank/DDBJ databases">
        <title>Functional and genomic diversity of the sorghum phyllosphere microbiome.</title>
        <authorList>
            <person name="Shade A."/>
        </authorList>
    </citation>
    <scope>NUCLEOTIDE SEQUENCE [LARGE SCALE GENOMIC DNA]</scope>
    <source>
        <strain evidence="1 2">SORGH_AS_1126</strain>
    </source>
</reference>
<evidence type="ECO:0000313" key="1">
    <source>
        <dbReference type="EMBL" id="MDQ1184195.1"/>
    </source>
</evidence>
<name>A0ABU0UGX2_9HYPH</name>
<dbReference type="RefSeq" id="WP_306929529.1">
    <property type="nucleotide sequence ID" value="NZ_JAUTBL010000001.1"/>
</dbReference>
<accession>A0ABU0UGX2</accession>
<proteinExistence type="predicted"/>
<keyword evidence="2" id="KW-1185">Reference proteome</keyword>
<protein>
    <submittedName>
        <fullName evidence="1">Uncharacterized protein</fullName>
    </submittedName>
</protein>
<dbReference type="EMBL" id="JAUTBL010000001">
    <property type="protein sequence ID" value="MDQ1184195.1"/>
    <property type="molecule type" value="Genomic_DNA"/>
</dbReference>
<organism evidence="1 2">
    <name type="scientific">Agrobacterium larrymoorei</name>
    <dbReference type="NCBI Taxonomy" id="160699"/>
    <lineage>
        <taxon>Bacteria</taxon>
        <taxon>Pseudomonadati</taxon>
        <taxon>Pseudomonadota</taxon>
        <taxon>Alphaproteobacteria</taxon>
        <taxon>Hyphomicrobiales</taxon>
        <taxon>Rhizobiaceae</taxon>
        <taxon>Rhizobium/Agrobacterium group</taxon>
        <taxon>Agrobacterium</taxon>
    </lineage>
</organism>
<comment type="caution">
    <text evidence="1">The sequence shown here is derived from an EMBL/GenBank/DDBJ whole genome shotgun (WGS) entry which is preliminary data.</text>
</comment>